<reference evidence="5 6" key="1">
    <citation type="submission" date="2014-04" db="EMBL/GenBank/DDBJ databases">
        <title>Evolutionary Origins and Diversification of the Mycorrhizal Mutualists.</title>
        <authorList>
            <consortium name="DOE Joint Genome Institute"/>
            <consortium name="Mycorrhizal Genomics Consortium"/>
            <person name="Kohler A."/>
            <person name="Kuo A."/>
            <person name="Nagy L.G."/>
            <person name="Floudas D."/>
            <person name="Copeland A."/>
            <person name="Barry K.W."/>
            <person name="Cichocki N."/>
            <person name="Veneault-Fourrey C."/>
            <person name="LaButti K."/>
            <person name="Lindquist E.A."/>
            <person name="Lipzen A."/>
            <person name="Lundell T."/>
            <person name="Morin E."/>
            <person name="Murat C."/>
            <person name="Riley R."/>
            <person name="Ohm R."/>
            <person name="Sun H."/>
            <person name="Tunlid A."/>
            <person name="Henrissat B."/>
            <person name="Grigoriev I.V."/>
            <person name="Hibbett D.S."/>
            <person name="Martin F."/>
        </authorList>
    </citation>
    <scope>NUCLEOTIDE SEQUENCE [LARGE SCALE GENOMIC DNA]</scope>
    <source>
        <strain evidence="5 6">Koide BX008</strain>
    </source>
</reference>
<evidence type="ECO:0000313" key="6">
    <source>
        <dbReference type="Proteomes" id="UP000054549"/>
    </source>
</evidence>
<evidence type="ECO:0000256" key="1">
    <source>
        <dbReference type="ARBA" id="ARBA00022801"/>
    </source>
</evidence>
<dbReference type="Pfam" id="PF00561">
    <property type="entry name" value="Abhydrolase_1"/>
    <property type="match status" value="1"/>
</dbReference>
<dbReference type="OrthoDB" id="408373at2759"/>
<dbReference type="SUPFAM" id="SSF53474">
    <property type="entry name" value="alpha/beta-Hydrolases"/>
    <property type="match status" value="1"/>
</dbReference>
<dbReference type="PANTHER" id="PTHR43329">
    <property type="entry name" value="EPOXIDE HYDROLASE"/>
    <property type="match status" value="1"/>
</dbReference>
<gene>
    <name evidence="5" type="ORF">M378DRAFT_1002884</name>
</gene>
<feature type="domain" description="AB hydrolase-1" evidence="4">
    <location>
        <begin position="88"/>
        <end position="365"/>
    </location>
</feature>
<evidence type="ECO:0000259" key="4">
    <source>
        <dbReference type="Pfam" id="PF00561"/>
    </source>
</evidence>
<dbReference type="GO" id="GO:0016787">
    <property type="term" value="F:hydrolase activity"/>
    <property type="evidence" value="ECO:0007669"/>
    <property type="project" value="UniProtKB-KW"/>
</dbReference>
<dbReference type="InterPro" id="IPR000073">
    <property type="entry name" value="AB_hydrolase_1"/>
</dbReference>
<proteinExistence type="inferred from homology"/>
<dbReference type="EMBL" id="KN818314">
    <property type="protein sequence ID" value="KIL59525.1"/>
    <property type="molecule type" value="Genomic_DNA"/>
</dbReference>
<evidence type="ECO:0000256" key="2">
    <source>
        <dbReference type="ARBA" id="ARBA00038334"/>
    </source>
</evidence>
<dbReference type="InterPro" id="IPR000639">
    <property type="entry name" value="Epox_hydrolase-like"/>
</dbReference>
<organism evidence="5 6">
    <name type="scientific">Amanita muscaria (strain Koide BX008)</name>
    <dbReference type="NCBI Taxonomy" id="946122"/>
    <lineage>
        <taxon>Eukaryota</taxon>
        <taxon>Fungi</taxon>
        <taxon>Dikarya</taxon>
        <taxon>Basidiomycota</taxon>
        <taxon>Agaricomycotina</taxon>
        <taxon>Agaricomycetes</taxon>
        <taxon>Agaricomycetidae</taxon>
        <taxon>Agaricales</taxon>
        <taxon>Pluteineae</taxon>
        <taxon>Amanitaceae</taxon>
        <taxon>Amanita</taxon>
    </lineage>
</organism>
<accession>A0A0C2S9S7</accession>
<comment type="similarity">
    <text evidence="2">Belongs to the AB hydrolase superfamily. Epoxide hydrolase family.</text>
</comment>
<feature type="signal peptide" evidence="3">
    <location>
        <begin position="1"/>
        <end position="24"/>
    </location>
</feature>
<evidence type="ECO:0000313" key="5">
    <source>
        <dbReference type="EMBL" id="KIL59525.1"/>
    </source>
</evidence>
<dbReference type="AlphaFoldDB" id="A0A0C2S9S7"/>
<dbReference type="InterPro" id="IPR029058">
    <property type="entry name" value="AB_hydrolase_fold"/>
</dbReference>
<keyword evidence="1" id="KW-0378">Hydrolase</keyword>
<feature type="chain" id="PRO_5002155260" description="AB hydrolase-1 domain-containing protein" evidence="3">
    <location>
        <begin position="25"/>
        <end position="394"/>
    </location>
</feature>
<keyword evidence="6" id="KW-1185">Reference proteome</keyword>
<dbReference type="Proteomes" id="UP000054549">
    <property type="component" value="Unassembled WGS sequence"/>
</dbReference>
<dbReference type="InParanoid" id="A0A0C2S9S7"/>
<dbReference type="STRING" id="946122.A0A0C2S9S7"/>
<dbReference type="Gene3D" id="3.40.50.1820">
    <property type="entry name" value="alpha/beta hydrolase"/>
    <property type="match status" value="1"/>
</dbReference>
<sequence length="394" mass="44735">MQGSGLTRLILFTVLSVILVGVHAFDPRAYDAERGKEATCDAVKRTGTLSRTDGWGLFKSREKFVVEKEEIVTTQIRYIDINPTAEKTILMVHGWPGMWSTWAYQIEEFKNDFRLIVPNLRGFGNSTLTGNARSSGTLQDLVSDMACILKHAGVDQVICMGHDWGSQICYEMGRSRPDITSAVVGVPIPYVPAARSFVPPAFHAKFIRRFMYQVFFDEHSDKAAAELDTDIRRSLRAFYRSLKRPLPDGFLKKRDTVLGPFGSKEILPIIYLTPEEEDYLVEQFEIQGFKNTLYLYATENRYQSWKLSHDQGNHTITQPVLTVYPTKDLVVNWKLIAFVLRSSKYIPNLTTETIPGDHLPHMESPDAFNAVVRKWMSKVGVLGSEEKGRVTDEL</sequence>
<dbReference type="HOGENOM" id="CLU_020336_7_5_1"/>
<protein>
    <recommendedName>
        <fullName evidence="4">AB hydrolase-1 domain-containing protein</fullName>
    </recommendedName>
</protein>
<keyword evidence="3" id="KW-0732">Signal</keyword>
<evidence type="ECO:0000256" key="3">
    <source>
        <dbReference type="SAM" id="SignalP"/>
    </source>
</evidence>
<name>A0A0C2S9S7_AMAMK</name>
<dbReference type="PRINTS" id="PR00412">
    <property type="entry name" value="EPOXHYDRLASE"/>
</dbReference>